<accession>A0ABQ3HPP4</accession>
<keyword evidence="8" id="KW-1185">Reference proteome</keyword>
<feature type="transmembrane region" description="Helical" evidence="6">
    <location>
        <begin position="357"/>
        <end position="377"/>
    </location>
</feature>
<feature type="transmembrane region" description="Helical" evidence="6">
    <location>
        <begin position="294"/>
        <end position="316"/>
    </location>
</feature>
<comment type="subcellular location">
    <subcellularLocation>
        <location evidence="1">Cell membrane</location>
        <topology evidence="1">Multi-pass membrane protein</topology>
    </subcellularLocation>
</comment>
<evidence type="ECO:0000256" key="1">
    <source>
        <dbReference type="ARBA" id="ARBA00004651"/>
    </source>
</evidence>
<feature type="transmembrane region" description="Helical" evidence="6">
    <location>
        <begin position="259"/>
        <end position="282"/>
    </location>
</feature>
<feature type="transmembrane region" description="Helical" evidence="6">
    <location>
        <begin position="15"/>
        <end position="35"/>
    </location>
</feature>
<evidence type="ECO:0000256" key="4">
    <source>
        <dbReference type="ARBA" id="ARBA00022989"/>
    </source>
</evidence>
<gene>
    <name evidence="7" type="ORF">GCM10011376_32040</name>
</gene>
<dbReference type="EMBL" id="BNAD01000011">
    <property type="protein sequence ID" value="GHE18594.1"/>
    <property type="molecule type" value="Genomic_DNA"/>
</dbReference>
<evidence type="ECO:0000256" key="5">
    <source>
        <dbReference type="ARBA" id="ARBA00023136"/>
    </source>
</evidence>
<dbReference type="PANTHER" id="PTHR30250">
    <property type="entry name" value="PST FAMILY PREDICTED COLANIC ACID TRANSPORTER"/>
    <property type="match status" value="1"/>
</dbReference>
<evidence type="ECO:0000313" key="7">
    <source>
        <dbReference type="EMBL" id="GHE18594.1"/>
    </source>
</evidence>
<organism evidence="7 8">
    <name type="scientific">Nocardioides flavus</name>
    <name type="common">ex Wang et al. 2016</name>
    <dbReference type="NCBI Taxonomy" id="2058780"/>
    <lineage>
        <taxon>Bacteria</taxon>
        <taxon>Bacillati</taxon>
        <taxon>Actinomycetota</taxon>
        <taxon>Actinomycetes</taxon>
        <taxon>Propionibacteriales</taxon>
        <taxon>Nocardioidaceae</taxon>
        <taxon>Nocardioides</taxon>
    </lineage>
</organism>
<feature type="transmembrane region" description="Helical" evidence="6">
    <location>
        <begin position="148"/>
        <end position="166"/>
    </location>
</feature>
<proteinExistence type="predicted"/>
<keyword evidence="5 6" id="KW-0472">Membrane</keyword>
<evidence type="ECO:0000256" key="2">
    <source>
        <dbReference type="ARBA" id="ARBA00022475"/>
    </source>
</evidence>
<evidence type="ECO:0000256" key="3">
    <source>
        <dbReference type="ARBA" id="ARBA00022692"/>
    </source>
</evidence>
<feature type="transmembrane region" description="Helical" evidence="6">
    <location>
        <begin position="187"/>
        <end position="211"/>
    </location>
</feature>
<sequence length="391" mass="39492">MSVAAWALPQDRATILLTFLALLFAVYGVLSGVALETTRAVAAADRDGDASGPQLWRVAAVVSLCAAVAVLALTPLWREGVLHGGDGTLVVTLVAAVGGYGVHSVVVGAAAGRGWWSQAAVVISGEVTLRLVATLGVVLVGATVTSMGVASALGAFAWLLLVVASGRVRCTLTLRTDAPAMSMARRMAAALVAQGSSAVLVVGFPILLASTTDRVEYAAAAPLLLAISLTRAPVLLPLNALQGVAVSHLVRAGTGLGRLLVRLLALVAAVAVAGAGAAWLIGPWLMQLLFGQDYAVDAMVLALLTLAAGGTAALTLTGACAQALTAHSWYVAGWVVALVACVLLLQAPGSMAARSCLALGLAPLVGLVVHVTGLMTIRRSARADRSELADA</sequence>
<keyword evidence="4 6" id="KW-1133">Transmembrane helix</keyword>
<feature type="transmembrane region" description="Helical" evidence="6">
    <location>
        <begin position="328"/>
        <end position="345"/>
    </location>
</feature>
<comment type="caution">
    <text evidence="7">The sequence shown here is derived from an EMBL/GenBank/DDBJ whole genome shotgun (WGS) entry which is preliminary data.</text>
</comment>
<name>A0ABQ3HPP4_9ACTN</name>
<feature type="transmembrane region" description="Helical" evidence="6">
    <location>
        <begin position="55"/>
        <end position="77"/>
    </location>
</feature>
<dbReference type="InterPro" id="IPR050833">
    <property type="entry name" value="Poly_Biosynth_Transport"/>
</dbReference>
<feature type="transmembrane region" description="Helical" evidence="6">
    <location>
        <begin position="89"/>
        <end position="112"/>
    </location>
</feature>
<dbReference type="Proteomes" id="UP000597341">
    <property type="component" value="Unassembled WGS sequence"/>
</dbReference>
<evidence type="ECO:0000313" key="8">
    <source>
        <dbReference type="Proteomes" id="UP000597341"/>
    </source>
</evidence>
<dbReference type="PANTHER" id="PTHR30250:SF11">
    <property type="entry name" value="O-ANTIGEN TRANSPORTER-RELATED"/>
    <property type="match status" value="1"/>
</dbReference>
<feature type="transmembrane region" description="Helical" evidence="6">
    <location>
        <begin position="119"/>
        <end position="142"/>
    </location>
</feature>
<feature type="transmembrane region" description="Helical" evidence="6">
    <location>
        <begin position="217"/>
        <end position="238"/>
    </location>
</feature>
<keyword evidence="3 6" id="KW-0812">Transmembrane</keyword>
<protein>
    <submittedName>
        <fullName evidence="7">Membrane protein</fullName>
    </submittedName>
</protein>
<reference evidence="8" key="1">
    <citation type="journal article" date="2019" name="Int. J. Syst. Evol. Microbiol.">
        <title>The Global Catalogue of Microorganisms (GCM) 10K type strain sequencing project: providing services to taxonomists for standard genome sequencing and annotation.</title>
        <authorList>
            <consortium name="The Broad Institute Genomics Platform"/>
            <consortium name="The Broad Institute Genome Sequencing Center for Infectious Disease"/>
            <person name="Wu L."/>
            <person name="Ma J."/>
        </authorList>
    </citation>
    <scope>NUCLEOTIDE SEQUENCE [LARGE SCALE GENOMIC DNA]</scope>
    <source>
        <strain evidence="8">CGMCC 1.12791</strain>
    </source>
</reference>
<keyword evidence="2" id="KW-1003">Cell membrane</keyword>
<evidence type="ECO:0000256" key="6">
    <source>
        <dbReference type="SAM" id="Phobius"/>
    </source>
</evidence>